<accession>A0ABM8TJF4</accession>
<proteinExistence type="predicted"/>
<evidence type="ECO:0000256" key="3">
    <source>
        <dbReference type="ARBA" id="ARBA00022516"/>
    </source>
</evidence>
<evidence type="ECO:0000256" key="11">
    <source>
        <dbReference type="ARBA" id="ARBA00037124"/>
    </source>
</evidence>
<keyword evidence="10" id="KW-0275">Fatty acid biosynthesis</keyword>
<dbReference type="GO" id="GO:0008670">
    <property type="term" value="F:2,4-dienoyl-CoA reductase (NADPH) activity"/>
    <property type="evidence" value="ECO:0007669"/>
    <property type="project" value="UniProtKB-EC"/>
</dbReference>
<comment type="catalytic activity">
    <reaction evidence="19">
        <text>(2E)-decenoyl-CoA + NADPH + H(+) = decanoyl-CoA + NADP(+)</text>
        <dbReference type="Rhea" id="RHEA:44960"/>
        <dbReference type="ChEBI" id="CHEBI:15378"/>
        <dbReference type="ChEBI" id="CHEBI:57783"/>
        <dbReference type="ChEBI" id="CHEBI:58349"/>
        <dbReference type="ChEBI" id="CHEBI:61406"/>
        <dbReference type="ChEBI" id="CHEBI:61430"/>
    </reaction>
    <physiologicalReaction direction="left-to-right" evidence="19">
        <dbReference type="Rhea" id="RHEA:44961"/>
    </physiologicalReaction>
</comment>
<comment type="catalytic activity">
    <reaction evidence="16">
        <text>(2E)-tetradecenoyl-CoA + NADPH + H(+) = tetradecanoyl-CoA + NADP(+)</text>
        <dbReference type="Rhea" id="RHEA:44968"/>
        <dbReference type="ChEBI" id="CHEBI:15378"/>
        <dbReference type="ChEBI" id="CHEBI:57385"/>
        <dbReference type="ChEBI" id="CHEBI:57783"/>
        <dbReference type="ChEBI" id="CHEBI:58349"/>
        <dbReference type="ChEBI" id="CHEBI:61405"/>
    </reaction>
    <physiologicalReaction direction="left-to-right" evidence="16">
        <dbReference type="Rhea" id="RHEA:44969"/>
    </physiologicalReaction>
</comment>
<dbReference type="EC" id="1.3.1.38" evidence="13"/>
<keyword evidence="23" id="KW-1185">Reference proteome</keyword>
<comment type="catalytic activity">
    <reaction evidence="20">
        <text>(2E)-octenoyl-CoA + NADPH + H(+) = octanoyl-CoA + NADP(+)</text>
        <dbReference type="Rhea" id="RHEA:44952"/>
        <dbReference type="ChEBI" id="CHEBI:15378"/>
        <dbReference type="ChEBI" id="CHEBI:57386"/>
        <dbReference type="ChEBI" id="CHEBI:57783"/>
        <dbReference type="ChEBI" id="CHEBI:58349"/>
        <dbReference type="ChEBI" id="CHEBI:62242"/>
    </reaction>
    <physiologicalReaction direction="left-to-right" evidence="20">
        <dbReference type="Rhea" id="RHEA:44953"/>
    </physiologicalReaction>
</comment>
<comment type="subunit">
    <text evidence="12">Interacts with PEX5, probably required to target it into peroxisomes.</text>
</comment>
<keyword evidence="3" id="KW-0444">Lipid biosynthesis</keyword>
<feature type="domain" description="Ketoreductase" evidence="21">
    <location>
        <begin position="15"/>
        <end position="198"/>
    </location>
</feature>
<name>A0ABM8TJF4_9BURK</name>
<evidence type="ECO:0000256" key="8">
    <source>
        <dbReference type="ARBA" id="ARBA00023098"/>
    </source>
</evidence>
<dbReference type="InterPro" id="IPR052388">
    <property type="entry name" value="Peroxisomal_t2-enoyl-CoA_red"/>
</dbReference>
<dbReference type="SMART" id="SM00822">
    <property type="entry name" value="PKS_KR"/>
    <property type="match status" value="1"/>
</dbReference>
<reference evidence="22 23" key="1">
    <citation type="submission" date="2021-03" db="EMBL/GenBank/DDBJ databases">
        <authorList>
            <person name="Peeters C."/>
        </authorList>
    </citation>
    <scope>NUCLEOTIDE SEQUENCE [LARGE SCALE GENOMIC DNA]</scope>
    <source>
        <strain evidence="22 23">LMG 26411</strain>
    </source>
</reference>
<dbReference type="InterPro" id="IPR057326">
    <property type="entry name" value="KR_dom"/>
</dbReference>
<evidence type="ECO:0000256" key="17">
    <source>
        <dbReference type="ARBA" id="ARBA00049108"/>
    </source>
</evidence>
<comment type="catalytic activity">
    <reaction evidence="18">
        <text>a (2E)-enoyl-CoA + NADPH + H(+) = a 2,3-saturated acyl-CoA + NADP(+)</text>
        <dbReference type="Rhea" id="RHEA:33763"/>
        <dbReference type="ChEBI" id="CHEBI:15378"/>
        <dbReference type="ChEBI" id="CHEBI:57783"/>
        <dbReference type="ChEBI" id="CHEBI:58349"/>
        <dbReference type="ChEBI" id="CHEBI:58856"/>
        <dbReference type="ChEBI" id="CHEBI:65111"/>
        <dbReference type="EC" id="1.3.1.38"/>
    </reaction>
    <physiologicalReaction direction="left-to-right" evidence="18">
        <dbReference type="Rhea" id="RHEA:33764"/>
    </physiologicalReaction>
</comment>
<comment type="caution">
    <text evidence="22">The sequence shown here is derived from an EMBL/GenBank/DDBJ whole genome shotgun (WGS) entry which is preliminary data.</text>
</comment>
<comment type="catalytic activity">
    <reaction evidence="17">
        <text>(2E)-hexenoyl-CoA + NADPH + H(+) = hexanoyl-CoA + NADP(+)</text>
        <dbReference type="Rhea" id="RHEA:44956"/>
        <dbReference type="ChEBI" id="CHEBI:15378"/>
        <dbReference type="ChEBI" id="CHEBI:57783"/>
        <dbReference type="ChEBI" id="CHEBI:58349"/>
        <dbReference type="ChEBI" id="CHEBI:62077"/>
        <dbReference type="ChEBI" id="CHEBI:62620"/>
    </reaction>
    <physiologicalReaction direction="left-to-right" evidence="17">
        <dbReference type="Rhea" id="RHEA:44957"/>
    </physiologicalReaction>
</comment>
<evidence type="ECO:0000256" key="15">
    <source>
        <dbReference type="ARBA" id="ARBA00047570"/>
    </source>
</evidence>
<evidence type="ECO:0000256" key="19">
    <source>
        <dbReference type="ARBA" id="ARBA00049386"/>
    </source>
</evidence>
<evidence type="ECO:0000256" key="1">
    <source>
        <dbReference type="ARBA" id="ARBA00004275"/>
    </source>
</evidence>
<dbReference type="InterPro" id="IPR036291">
    <property type="entry name" value="NAD(P)-bd_dom_sf"/>
</dbReference>
<evidence type="ECO:0000256" key="9">
    <source>
        <dbReference type="ARBA" id="ARBA00023140"/>
    </source>
</evidence>
<evidence type="ECO:0000256" key="14">
    <source>
        <dbReference type="ARBA" id="ARBA00041063"/>
    </source>
</evidence>
<evidence type="ECO:0000256" key="12">
    <source>
        <dbReference type="ARBA" id="ARBA00038622"/>
    </source>
</evidence>
<evidence type="ECO:0000256" key="6">
    <source>
        <dbReference type="ARBA" id="ARBA00022857"/>
    </source>
</evidence>
<evidence type="ECO:0000256" key="10">
    <source>
        <dbReference type="ARBA" id="ARBA00023160"/>
    </source>
</evidence>
<dbReference type="InterPro" id="IPR002347">
    <property type="entry name" value="SDR_fam"/>
</dbReference>
<comment type="pathway">
    <text evidence="2">Lipid metabolism.</text>
</comment>
<comment type="subcellular location">
    <subcellularLocation>
        <location evidence="1">Peroxisome</location>
    </subcellularLocation>
</comment>
<sequence length="292" mass="31036">MSYRSMFRPGAFEGRTVIVTGGGSGIGRCTAHELASLGARVAIIGRNVAKLEAVQAEIVEDGGTVSIHACDIRDEAAVVATVEAVLAAHGRIDGLVNNAGGQYYGAMEDMATKGFEAVVRNNLTGGFVFMREVYARWMKAHGGAIVNVTASIYRGLPGFAHSGSARTGMNTLTETASYEWACSGVRVNSVAPGMIASSGFDNYGEAQATMIRAYASKVPMQRYGNVAEVSSAIVYLLSPAAAFITGACLRIDGGGSTERPFWKLRPHDRCVPFDGFHLDSLPRVLREEKETT</sequence>
<protein>
    <recommendedName>
        <fullName evidence="14">Peroxisomal trans-2-enoyl-CoA reductase</fullName>
        <ecNumber evidence="13">1.3.1.38</ecNumber>
    </recommendedName>
</protein>
<evidence type="ECO:0000256" key="18">
    <source>
        <dbReference type="ARBA" id="ARBA00049251"/>
    </source>
</evidence>
<dbReference type="PANTHER" id="PTHR24317">
    <property type="entry name" value="PEROXISOMAL TRANS-2-ENOYL-COA REDUCTASE"/>
    <property type="match status" value="1"/>
</dbReference>
<keyword evidence="6" id="KW-0521">NADP</keyword>
<dbReference type="PANTHER" id="PTHR24317:SF7">
    <property type="entry name" value="PEROXISOMAL TRANS-2-ENOYL-COA REDUCTASE"/>
    <property type="match status" value="1"/>
</dbReference>
<evidence type="ECO:0000256" key="7">
    <source>
        <dbReference type="ARBA" id="ARBA00023002"/>
    </source>
</evidence>
<keyword evidence="4" id="KW-0597">Phosphoprotein</keyword>
<evidence type="ECO:0000256" key="16">
    <source>
        <dbReference type="ARBA" id="ARBA00048686"/>
    </source>
</evidence>
<evidence type="ECO:0000256" key="2">
    <source>
        <dbReference type="ARBA" id="ARBA00005189"/>
    </source>
</evidence>
<dbReference type="PRINTS" id="PR00081">
    <property type="entry name" value="GDHRDH"/>
</dbReference>
<keyword evidence="9" id="KW-0576">Peroxisome</keyword>
<dbReference type="RefSeq" id="WP_244873888.1">
    <property type="nucleotide sequence ID" value="NZ_CAJPVI010000022.1"/>
</dbReference>
<dbReference type="Gene3D" id="3.40.50.720">
    <property type="entry name" value="NAD(P)-binding Rossmann-like Domain"/>
    <property type="match status" value="1"/>
</dbReference>
<comment type="function">
    <text evidence="11">Participates in chain elongation of fatty acids. Catalyzes the reduction of trans-2-enoyl-CoAs of varying chain lengths from 6:1 to 16:1, having maximum activity with 10:1 CoA. Has no 2,4-dienoyl-CoA reductase activity.</text>
</comment>
<dbReference type="EMBL" id="CAJPVI010000022">
    <property type="protein sequence ID" value="CAG2150302.1"/>
    <property type="molecule type" value="Genomic_DNA"/>
</dbReference>
<dbReference type="Pfam" id="PF13561">
    <property type="entry name" value="adh_short_C2"/>
    <property type="match status" value="1"/>
</dbReference>
<evidence type="ECO:0000256" key="5">
    <source>
        <dbReference type="ARBA" id="ARBA00022832"/>
    </source>
</evidence>
<organism evidence="22 23">
    <name type="scientific">Cupriavidus numazuensis</name>
    <dbReference type="NCBI Taxonomy" id="221992"/>
    <lineage>
        <taxon>Bacteria</taxon>
        <taxon>Pseudomonadati</taxon>
        <taxon>Pseudomonadota</taxon>
        <taxon>Betaproteobacteria</taxon>
        <taxon>Burkholderiales</taxon>
        <taxon>Burkholderiaceae</taxon>
        <taxon>Cupriavidus</taxon>
    </lineage>
</organism>
<comment type="catalytic activity">
    <reaction evidence="15">
        <text>(2E)-dodecenoyl-CoA + NADPH + H(+) = dodecanoyl-CoA + NADP(+)</text>
        <dbReference type="Rhea" id="RHEA:44964"/>
        <dbReference type="ChEBI" id="CHEBI:15378"/>
        <dbReference type="ChEBI" id="CHEBI:57330"/>
        <dbReference type="ChEBI" id="CHEBI:57375"/>
        <dbReference type="ChEBI" id="CHEBI:57783"/>
        <dbReference type="ChEBI" id="CHEBI:58349"/>
    </reaction>
    <physiologicalReaction direction="left-to-right" evidence="15">
        <dbReference type="Rhea" id="RHEA:44965"/>
    </physiologicalReaction>
</comment>
<evidence type="ECO:0000256" key="4">
    <source>
        <dbReference type="ARBA" id="ARBA00022553"/>
    </source>
</evidence>
<evidence type="ECO:0000256" key="13">
    <source>
        <dbReference type="ARBA" id="ARBA00038849"/>
    </source>
</evidence>
<evidence type="ECO:0000256" key="20">
    <source>
        <dbReference type="ARBA" id="ARBA00049559"/>
    </source>
</evidence>
<keyword evidence="7 22" id="KW-0560">Oxidoreductase</keyword>
<keyword evidence="8" id="KW-0443">Lipid metabolism</keyword>
<evidence type="ECO:0000313" key="22">
    <source>
        <dbReference type="EMBL" id="CAG2150302.1"/>
    </source>
</evidence>
<evidence type="ECO:0000313" key="23">
    <source>
        <dbReference type="Proteomes" id="UP000672657"/>
    </source>
</evidence>
<keyword evidence="5" id="KW-0276">Fatty acid metabolism</keyword>
<gene>
    <name evidence="22" type="primary">fadH_1</name>
    <name evidence="22" type="ORF">LMG26411_03709</name>
</gene>
<dbReference type="SUPFAM" id="SSF51735">
    <property type="entry name" value="NAD(P)-binding Rossmann-fold domains"/>
    <property type="match status" value="1"/>
</dbReference>
<dbReference type="Proteomes" id="UP000672657">
    <property type="component" value="Unassembled WGS sequence"/>
</dbReference>
<evidence type="ECO:0000259" key="21">
    <source>
        <dbReference type="SMART" id="SM00822"/>
    </source>
</evidence>